<dbReference type="GO" id="GO:0005634">
    <property type="term" value="C:nucleus"/>
    <property type="evidence" value="ECO:0000318"/>
    <property type="project" value="GO_Central"/>
</dbReference>
<dbReference type="STRING" id="5722.A2FGA9"/>
<sequence>MSKQLAERIIQQILPDYHEIVSSSTLPSTEDMIALVKETKKILAQEKTIISLTGDFEVVGDLHGDLESLVTIFEFQGYPNEQKYVFLGDYVDRGTHSIHVVLLLFALKCLYPENVFLIRGNHELSSVCKKYDFRQECITLVGKGFYSHVIKAFKVLPLGAVINKKVFCCHGGIPVTTEMTLEELSDVERPFTSEFSDIQNSLLWSDPSNDVSDYDFNRNRRAGELFGRNALDSFFSLNGLDTLIRGHQVAEDGYAFSLGEDVNCITVFSSADHEKGNKGATITVCQDNSIMARQFEKELYTFDTLDYFKDCITKQFCNNSLVLV</sequence>
<comment type="catalytic activity">
    <reaction evidence="7 8">
        <text>O-phospho-L-threonyl-[protein] + H2O = L-threonyl-[protein] + phosphate</text>
        <dbReference type="Rhea" id="RHEA:47004"/>
        <dbReference type="Rhea" id="RHEA-COMP:11060"/>
        <dbReference type="Rhea" id="RHEA-COMP:11605"/>
        <dbReference type="ChEBI" id="CHEBI:15377"/>
        <dbReference type="ChEBI" id="CHEBI:30013"/>
        <dbReference type="ChEBI" id="CHEBI:43474"/>
        <dbReference type="ChEBI" id="CHEBI:61977"/>
        <dbReference type="EC" id="3.1.3.16"/>
    </reaction>
</comment>
<protein>
    <recommendedName>
        <fullName evidence="8">Serine/threonine-protein phosphatase</fullName>
        <ecNumber evidence="8">3.1.3.16</ecNumber>
    </recommendedName>
</protein>
<dbReference type="Proteomes" id="UP000001542">
    <property type="component" value="Unassembled WGS sequence"/>
</dbReference>
<dbReference type="EC" id="3.1.3.16" evidence="8"/>
<evidence type="ECO:0000256" key="2">
    <source>
        <dbReference type="ARBA" id="ARBA00022723"/>
    </source>
</evidence>
<keyword evidence="2" id="KW-0479">Metal-binding</keyword>
<evidence type="ECO:0000256" key="7">
    <source>
        <dbReference type="ARBA" id="ARBA00048336"/>
    </source>
</evidence>
<keyword evidence="5" id="KW-0464">Manganese</keyword>
<evidence type="ECO:0000256" key="1">
    <source>
        <dbReference type="ARBA" id="ARBA00001936"/>
    </source>
</evidence>
<evidence type="ECO:0000256" key="4">
    <source>
        <dbReference type="ARBA" id="ARBA00022912"/>
    </source>
</evidence>
<dbReference type="InterPro" id="IPR006186">
    <property type="entry name" value="Ser/Thr-sp_prot-phosphatase"/>
</dbReference>
<evidence type="ECO:0000256" key="8">
    <source>
        <dbReference type="RuleBase" id="RU004273"/>
    </source>
</evidence>
<dbReference type="SMR" id="A2FGA9"/>
<dbReference type="KEGG" id="tva:4753821"/>
<dbReference type="PROSITE" id="PS00125">
    <property type="entry name" value="SER_THR_PHOSPHATASE"/>
    <property type="match status" value="1"/>
</dbReference>
<dbReference type="Gene3D" id="3.60.21.10">
    <property type="match status" value="1"/>
</dbReference>
<dbReference type="CDD" id="cd00144">
    <property type="entry name" value="MPP_PPP_family"/>
    <property type="match status" value="1"/>
</dbReference>
<proteinExistence type="inferred from homology"/>
<dbReference type="InterPro" id="IPR029052">
    <property type="entry name" value="Metallo-depent_PP-like"/>
</dbReference>
<evidence type="ECO:0000313" key="11">
    <source>
        <dbReference type="Proteomes" id="UP000001542"/>
    </source>
</evidence>
<dbReference type="EMBL" id="DS113776">
    <property type="protein sequence ID" value="EAX96055.1"/>
    <property type="molecule type" value="Genomic_DNA"/>
</dbReference>
<evidence type="ECO:0000256" key="6">
    <source>
        <dbReference type="ARBA" id="ARBA00047761"/>
    </source>
</evidence>
<dbReference type="VEuPathDB" id="TrichDB:TVAGG3_0623040"/>
<comment type="catalytic activity">
    <reaction evidence="6">
        <text>O-phospho-L-seryl-[protein] + H2O = L-seryl-[protein] + phosphate</text>
        <dbReference type="Rhea" id="RHEA:20629"/>
        <dbReference type="Rhea" id="RHEA-COMP:9863"/>
        <dbReference type="Rhea" id="RHEA-COMP:11604"/>
        <dbReference type="ChEBI" id="CHEBI:15377"/>
        <dbReference type="ChEBI" id="CHEBI:29999"/>
        <dbReference type="ChEBI" id="CHEBI:43474"/>
        <dbReference type="ChEBI" id="CHEBI:83421"/>
        <dbReference type="EC" id="3.1.3.16"/>
    </reaction>
</comment>
<dbReference type="OrthoDB" id="10267127at2759"/>
<reference evidence="10" key="1">
    <citation type="submission" date="2006-10" db="EMBL/GenBank/DDBJ databases">
        <authorList>
            <person name="Amadeo P."/>
            <person name="Zhao Q."/>
            <person name="Wortman J."/>
            <person name="Fraser-Liggett C."/>
            <person name="Carlton J."/>
        </authorList>
    </citation>
    <scope>NUCLEOTIDE SEQUENCE</scope>
    <source>
        <strain evidence="10">G3</strain>
    </source>
</reference>
<evidence type="ECO:0000256" key="3">
    <source>
        <dbReference type="ARBA" id="ARBA00022801"/>
    </source>
</evidence>
<dbReference type="SUPFAM" id="SSF56300">
    <property type="entry name" value="Metallo-dependent phosphatases"/>
    <property type="match status" value="1"/>
</dbReference>
<comment type="cofactor">
    <cofactor evidence="1">
        <name>Mn(2+)</name>
        <dbReference type="ChEBI" id="CHEBI:29035"/>
    </cofactor>
</comment>
<dbReference type="RefSeq" id="XP_001308985.1">
    <property type="nucleotide sequence ID" value="XM_001308984.1"/>
</dbReference>
<dbReference type="InterPro" id="IPR050341">
    <property type="entry name" value="PP1_catalytic_subunit"/>
</dbReference>
<dbReference type="PANTHER" id="PTHR11668">
    <property type="entry name" value="SERINE/THREONINE PROTEIN PHOSPHATASE"/>
    <property type="match status" value="1"/>
</dbReference>
<keyword evidence="3 8" id="KW-0378">Hydrolase</keyword>
<dbReference type="GO" id="GO:0046872">
    <property type="term" value="F:metal ion binding"/>
    <property type="evidence" value="ECO:0007669"/>
    <property type="project" value="UniProtKB-KW"/>
</dbReference>
<dbReference type="Pfam" id="PF00149">
    <property type="entry name" value="Metallophos"/>
    <property type="match status" value="1"/>
</dbReference>
<organism evidence="10 11">
    <name type="scientific">Trichomonas vaginalis (strain ATCC PRA-98 / G3)</name>
    <dbReference type="NCBI Taxonomy" id="412133"/>
    <lineage>
        <taxon>Eukaryota</taxon>
        <taxon>Metamonada</taxon>
        <taxon>Parabasalia</taxon>
        <taxon>Trichomonadida</taxon>
        <taxon>Trichomonadidae</taxon>
        <taxon>Trichomonas</taxon>
    </lineage>
</organism>
<accession>A2FGA9</accession>
<dbReference type="PRINTS" id="PR00114">
    <property type="entry name" value="STPHPHTASE"/>
</dbReference>
<dbReference type="InterPro" id="IPR004843">
    <property type="entry name" value="Calcineurin-like_PHP"/>
</dbReference>
<dbReference type="InParanoid" id="A2FGA9"/>
<evidence type="ECO:0000259" key="9">
    <source>
        <dbReference type="PROSITE" id="PS00125"/>
    </source>
</evidence>
<dbReference type="VEuPathDB" id="TrichDB:TVAG_265440"/>
<evidence type="ECO:0000256" key="5">
    <source>
        <dbReference type="ARBA" id="ARBA00023211"/>
    </source>
</evidence>
<evidence type="ECO:0000313" key="10">
    <source>
        <dbReference type="EMBL" id="EAX96055.1"/>
    </source>
</evidence>
<keyword evidence="11" id="KW-1185">Reference proteome</keyword>
<dbReference type="GO" id="GO:0004722">
    <property type="term" value="F:protein serine/threonine phosphatase activity"/>
    <property type="evidence" value="ECO:0000318"/>
    <property type="project" value="GO_Central"/>
</dbReference>
<gene>
    <name evidence="10" type="ORF">TVAG_265440</name>
</gene>
<comment type="similarity">
    <text evidence="8">Belongs to the PPP phosphatase family.</text>
</comment>
<reference evidence="10" key="2">
    <citation type="journal article" date="2007" name="Science">
        <title>Draft genome sequence of the sexually transmitted pathogen Trichomonas vaginalis.</title>
        <authorList>
            <person name="Carlton J.M."/>
            <person name="Hirt R.P."/>
            <person name="Silva J.C."/>
            <person name="Delcher A.L."/>
            <person name="Schatz M."/>
            <person name="Zhao Q."/>
            <person name="Wortman J.R."/>
            <person name="Bidwell S.L."/>
            <person name="Alsmark U.C.M."/>
            <person name="Besteiro S."/>
            <person name="Sicheritz-Ponten T."/>
            <person name="Noel C.J."/>
            <person name="Dacks J.B."/>
            <person name="Foster P.G."/>
            <person name="Simillion C."/>
            <person name="Van de Peer Y."/>
            <person name="Miranda-Saavedra D."/>
            <person name="Barton G.J."/>
            <person name="Westrop G.D."/>
            <person name="Mueller S."/>
            <person name="Dessi D."/>
            <person name="Fiori P.L."/>
            <person name="Ren Q."/>
            <person name="Paulsen I."/>
            <person name="Zhang H."/>
            <person name="Bastida-Corcuera F.D."/>
            <person name="Simoes-Barbosa A."/>
            <person name="Brown M.T."/>
            <person name="Hayes R.D."/>
            <person name="Mukherjee M."/>
            <person name="Okumura C.Y."/>
            <person name="Schneider R."/>
            <person name="Smith A.J."/>
            <person name="Vanacova S."/>
            <person name="Villalvazo M."/>
            <person name="Haas B.J."/>
            <person name="Pertea M."/>
            <person name="Feldblyum T.V."/>
            <person name="Utterback T.R."/>
            <person name="Shu C.L."/>
            <person name="Osoegawa K."/>
            <person name="de Jong P.J."/>
            <person name="Hrdy I."/>
            <person name="Horvathova L."/>
            <person name="Zubacova Z."/>
            <person name="Dolezal P."/>
            <person name="Malik S.B."/>
            <person name="Logsdon J.M. Jr."/>
            <person name="Henze K."/>
            <person name="Gupta A."/>
            <person name="Wang C.C."/>
            <person name="Dunne R.L."/>
            <person name="Upcroft J.A."/>
            <person name="Upcroft P."/>
            <person name="White O."/>
            <person name="Salzberg S.L."/>
            <person name="Tang P."/>
            <person name="Chiu C.-H."/>
            <person name="Lee Y.-S."/>
            <person name="Embley T.M."/>
            <person name="Coombs G.H."/>
            <person name="Mottram J.C."/>
            <person name="Tachezy J."/>
            <person name="Fraser-Liggett C.M."/>
            <person name="Johnson P.J."/>
        </authorList>
    </citation>
    <scope>NUCLEOTIDE SEQUENCE [LARGE SCALE GENOMIC DNA]</scope>
    <source>
        <strain evidence="10">G3</strain>
    </source>
</reference>
<keyword evidence="4" id="KW-0904">Protein phosphatase</keyword>
<feature type="domain" description="Serine/threonine specific protein phosphatases" evidence="9">
    <location>
        <begin position="118"/>
        <end position="123"/>
    </location>
</feature>
<dbReference type="FunFam" id="3.60.21.10:FF:000195">
    <property type="entry name" value="Serine/threonine-protein phosphatase"/>
    <property type="match status" value="1"/>
</dbReference>
<dbReference type="SMART" id="SM00156">
    <property type="entry name" value="PP2Ac"/>
    <property type="match status" value="1"/>
</dbReference>
<dbReference type="GO" id="GO:0005737">
    <property type="term" value="C:cytoplasm"/>
    <property type="evidence" value="ECO:0000318"/>
    <property type="project" value="GO_Central"/>
</dbReference>
<dbReference type="eggNOG" id="KOG0374">
    <property type="taxonomic scope" value="Eukaryota"/>
</dbReference>
<dbReference type="PANTHER" id="PTHR11668:SF300">
    <property type="entry name" value="SERINE_THREONINE-PROTEIN PHOSPHATASE"/>
    <property type="match status" value="1"/>
</dbReference>
<dbReference type="AlphaFoldDB" id="A2FGA9"/>
<name>A2FGA9_TRIV3</name>